<accession>A0A6J5MDR6</accession>
<proteinExistence type="predicted"/>
<protein>
    <submittedName>
        <fullName evidence="1">COG5614 Bacteriophage head-tail adaptor</fullName>
    </submittedName>
</protein>
<reference evidence="1" key="1">
    <citation type="submission" date="2020-04" db="EMBL/GenBank/DDBJ databases">
        <authorList>
            <person name="Chiriac C."/>
            <person name="Salcher M."/>
            <person name="Ghai R."/>
            <person name="Kavagutti S V."/>
        </authorList>
    </citation>
    <scope>NUCLEOTIDE SEQUENCE</scope>
</reference>
<name>A0A6J5MDR6_9CAUD</name>
<gene>
    <name evidence="1" type="ORF">UFOVP458_35</name>
</gene>
<dbReference type="Gene3D" id="2.40.10.270">
    <property type="entry name" value="Bacteriophage SPP1 head-tail adaptor protein"/>
    <property type="match status" value="1"/>
</dbReference>
<dbReference type="Pfam" id="PF05521">
    <property type="entry name" value="Phage_HCP"/>
    <property type="match status" value="1"/>
</dbReference>
<dbReference type="EMBL" id="LR796437">
    <property type="protein sequence ID" value="CAB4144402.1"/>
    <property type="molecule type" value="Genomic_DNA"/>
</dbReference>
<organism evidence="1">
    <name type="scientific">uncultured Caudovirales phage</name>
    <dbReference type="NCBI Taxonomy" id="2100421"/>
    <lineage>
        <taxon>Viruses</taxon>
        <taxon>Duplodnaviria</taxon>
        <taxon>Heunggongvirae</taxon>
        <taxon>Uroviricota</taxon>
        <taxon>Caudoviricetes</taxon>
        <taxon>Peduoviridae</taxon>
        <taxon>Maltschvirus</taxon>
        <taxon>Maltschvirus maltsch</taxon>
    </lineage>
</organism>
<dbReference type="NCBIfam" id="TIGR01563">
    <property type="entry name" value="gp16_SPP1"/>
    <property type="match status" value="1"/>
</dbReference>
<dbReference type="InterPro" id="IPR038666">
    <property type="entry name" value="SSP1_head-tail_sf"/>
</dbReference>
<sequence>MIGYNKSEIVGKMRERVVLQNRTISQSTSGFQSETYTNIATLWASVDYKTGFEEEDADKIVGQQKILFTIRHNVNVTIKSRFLYRNDLFQVERIEVSNDRRFMDCLGTFRTSY</sequence>
<dbReference type="InterPro" id="IPR008767">
    <property type="entry name" value="Phage_SPP1_head-tail_adaptor"/>
</dbReference>
<evidence type="ECO:0000313" key="1">
    <source>
        <dbReference type="EMBL" id="CAB4144402.1"/>
    </source>
</evidence>